<comment type="caution">
    <text evidence="1">The sequence shown here is derived from an EMBL/GenBank/DDBJ whole genome shotgun (WGS) entry which is preliminary data.</text>
</comment>
<dbReference type="Proteomes" id="UP000244338">
    <property type="component" value="Unassembled WGS sequence"/>
</dbReference>
<evidence type="ECO:0000313" key="1">
    <source>
        <dbReference type="EMBL" id="PTQ55443.1"/>
    </source>
</evidence>
<dbReference type="AlphaFoldDB" id="A0A2R6XYF0"/>
<gene>
    <name evidence="1" type="ORF">BSOLF_2111</name>
</gene>
<protein>
    <submittedName>
        <fullName evidence="1">Uncharacterized protein</fullName>
    </submittedName>
</protein>
<sequence>MLIRTFADPEVRAGIITFLEIARVFGKQASDPPTHEQQAH</sequence>
<dbReference type="EMBL" id="PEBX01000115">
    <property type="protein sequence ID" value="PTQ55443.1"/>
    <property type="molecule type" value="Genomic_DNA"/>
</dbReference>
<name>A0A2R6XYF0_9BACL</name>
<reference evidence="2" key="1">
    <citation type="journal article" date="2018" name="Sci. Rep.">
        <title>Lignite coal burning seam in the remote Altai Mountains harbors a hydrogen-driven thermophilic microbial community.</title>
        <authorList>
            <person name="Kadnikov V.V."/>
            <person name="Mardanov A.V."/>
            <person name="Ivasenko D.A."/>
            <person name="Antsiferov D.V."/>
            <person name="Beletsky A.V."/>
            <person name="Karnachuk O.V."/>
            <person name="Ravin N.V."/>
        </authorList>
    </citation>
    <scope>NUCLEOTIDE SEQUENCE [LARGE SCALE GENOMIC DNA]</scope>
</reference>
<accession>A0A2R6XYF0</accession>
<proteinExistence type="predicted"/>
<evidence type="ECO:0000313" key="2">
    <source>
        <dbReference type="Proteomes" id="UP000244338"/>
    </source>
</evidence>
<organism evidence="1 2">
    <name type="scientific">Candidatus Carbonibacillus altaicus</name>
    <dbReference type="NCBI Taxonomy" id="2163959"/>
    <lineage>
        <taxon>Bacteria</taxon>
        <taxon>Bacillati</taxon>
        <taxon>Bacillota</taxon>
        <taxon>Bacilli</taxon>
        <taxon>Bacillales</taxon>
        <taxon>Candidatus Carbonibacillus</taxon>
    </lineage>
</organism>